<comment type="subcellular location">
    <subcellularLocation>
        <location evidence="1">Cell membrane</location>
        <topology evidence="1">Single-pass membrane protein</topology>
    </subcellularLocation>
    <subcellularLocation>
        <location evidence="7">Cell membrane</location>
        <topology evidence="7">Single-pass type II membrane protein</topology>
    </subcellularLocation>
</comment>
<evidence type="ECO:0000256" key="3">
    <source>
        <dbReference type="ARBA" id="ARBA00022475"/>
    </source>
</evidence>
<keyword evidence="9" id="KW-1185">Reference proteome</keyword>
<evidence type="ECO:0000256" key="7">
    <source>
        <dbReference type="RuleBase" id="RU003879"/>
    </source>
</evidence>
<dbReference type="GO" id="GO:0015031">
    <property type="term" value="P:protein transport"/>
    <property type="evidence" value="ECO:0007669"/>
    <property type="project" value="UniProtKB-KW"/>
</dbReference>
<organism evidence="8 9">
    <name type="scientific">Desulfuromonas soudanensis</name>
    <dbReference type="NCBI Taxonomy" id="1603606"/>
    <lineage>
        <taxon>Bacteria</taxon>
        <taxon>Pseudomonadati</taxon>
        <taxon>Thermodesulfobacteriota</taxon>
        <taxon>Desulfuromonadia</taxon>
        <taxon>Desulfuromonadales</taxon>
        <taxon>Desulfuromonadaceae</taxon>
        <taxon>Desulfuromonas</taxon>
    </lineage>
</organism>
<dbReference type="KEGG" id="des:DSOUD_0439"/>
<evidence type="ECO:0000256" key="1">
    <source>
        <dbReference type="ARBA" id="ARBA00004162"/>
    </source>
</evidence>
<comment type="similarity">
    <text evidence="2 7">Belongs to the ExbD/TolR family.</text>
</comment>
<accession>A0A0M3QF07</accession>
<keyword evidence="7" id="KW-0653">Protein transport</keyword>
<dbReference type="PATRIC" id="fig|1603606.3.peg.475"/>
<dbReference type="RefSeq" id="WP_053549458.1">
    <property type="nucleotide sequence ID" value="NZ_CP010802.1"/>
</dbReference>
<dbReference type="AlphaFoldDB" id="A0A0M3QF07"/>
<keyword evidence="3" id="KW-1003">Cell membrane</keyword>
<reference evidence="8 9" key="1">
    <citation type="submission" date="2015-07" db="EMBL/GenBank/DDBJ databases">
        <title>Isolation and Genomic Characterization of a Novel Halophilic Metal-Reducing Deltaproteobacterium from the Deep Subsurface.</title>
        <authorList>
            <person name="Badalamenti J.P."/>
            <person name="Summers Z.M."/>
            <person name="Gralnick J.A."/>
            <person name="Bond D.R."/>
        </authorList>
    </citation>
    <scope>NUCLEOTIDE SEQUENCE [LARGE SCALE GENOMIC DNA]</scope>
    <source>
        <strain evidence="8 9">WTL</strain>
    </source>
</reference>
<sequence>MRESRRMRRMSRNKKKGTFLNLTSLMDVFTILVFFLLSNSSASEVVTTPKEIKLPDSIVEAKPRETVVIMVTPEAVLIQGDAIIGTSELLKQGNDQIPAIMKRLDDLQRNIIGINTRTAVDSQEVTILADRTIPFSVLKKIMSSCTLSGYGKISLAVIQKASQG</sequence>
<dbReference type="Pfam" id="PF02472">
    <property type="entry name" value="ExbD"/>
    <property type="match status" value="1"/>
</dbReference>
<dbReference type="InterPro" id="IPR003400">
    <property type="entry name" value="ExbD"/>
</dbReference>
<evidence type="ECO:0000256" key="5">
    <source>
        <dbReference type="ARBA" id="ARBA00022989"/>
    </source>
</evidence>
<evidence type="ECO:0008006" key="10">
    <source>
        <dbReference type="Google" id="ProtNLM"/>
    </source>
</evidence>
<name>A0A0M3QF07_9BACT</name>
<dbReference type="STRING" id="1603606.DSOUD_0439"/>
<keyword evidence="7" id="KW-0813">Transport</keyword>
<evidence type="ECO:0000313" key="8">
    <source>
        <dbReference type="EMBL" id="ALC15233.1"/>
    </source>
</evidence>
<evidence type="ECO:0000313" key="9">
    <source>
        <dbReference type="Proteomes" id="UP000057158"/>
    </source>
</evidence>
<proteinExistence type="inferred from homology"/>
<gene>
    <name evidence="8" type="ORF">DSOUD_0439</name>
</gene>
<dbReference type="EMBL" id="CP010802">
    <property type="protein sequence ID" value="ALC15233.1"/>
    <property type="molecule type" value="Genomic_DNA"/>
</dbReference>
<protein>
    <recommendedName>
        <fullName evidence="10">Outer membrane transport energization protein ExbD</fullName>
    </recommendedName>
</protein>
<dbReference type="Proteomes" id="UP000057158">
    <property type="component" value="Chromosome"/>
</dbReference>
<keyword evidence="5" id="KW-1133">Transmembrane helix</keyword>
<dbReference type="GO" id="GO:0022857">
    <property type="term" value="F:transmembrane transporter activity"/>
    <property type="evidence" value="ECO:0007669"/>
    <property type="project" value="InterPro"/>
</dbReference>
<dbReference type="GO" id="GO:0005886">
    <property type="term" value="C:plasma membrane"/>
    <property type="evidence" value="ECO:0007669"/>
    <property type="project" value="UniProtKB-SubCell"/>
</dbReference>
<keyword evidence="4 7" id="KW-0812">Transmembrane</keyword>
<evidence type="ECO:0000256" key="4">
    <source>
        <dbReference type="ARBA" id="ARBA00022692"/>
    </source>
</evidence>
<keyword evidence="6" id="KW-0472">Membrane</keyword>
<evidence type="ECO:0000256" key="2">
    <source>
        <dbReference type="ARBA" id="ARBA00005811"/>
    </source>
</evidence>
<evidence type="ECO:0000256" key="6">
    <source>
        <dbReference type="ARBA" id="ARBA00023136"/>
    </source>
</evidence>